<reference evidence="1 2" key="1">
    <citation type="submission" date="2015-07" db="EMBL/GenBank/DDBJ databases">
        <title>The genome of Melipona quadrifasciata.</title>
        <authorList>
            <person name="Pan H."/>
            <person name="Kapheim K."/>
        </authorList>
    </citation>
    <scope>NUCLEOTIDE SEQUENCE [LARGE SCALE GENOMIC DNA]</scope>
    <source>
        <strain evidence="1">0111107301</strain>
        <tissue evidence="1">Whole body</tissue>
    </source>
</reference>
<dbReference type="EMBL" id="KQ435850">
    <property type="protein sequence ID" value="KOX70878.1"/>
    <property type="molecule type" value="Genomic_DNA"/>
</dbReference>
<proteinExistence type="predicted"/>
<accession>A0A0N1ITB6</accession>
<name>A0A0N1ITB6_9HYME</name>
<sequence length="639" mass="72654">MRKTEIQRLKKRDHIFTSNTRRGWKPPISSLALRKTYKGPFIGYWSVKENEDTLLLCSLRDIIPLDQIDQMPRFDQEYYESPSRFSLAKKKRATVTLDATQGTVAEYKNGLLIKCRTPTSTGNTRTSSRTKMREAAFRSITGTDRNENRKNSARRLTGSGWVQAARAERKYESAGLARDKCGLLEHNGYQHTENSLNLMNGCNPADLSARLDFARQKETPHEQQLMRQTNNLVTAVDESNIERLLIHNVDLPGVTDLLTNITCSIILDEIYSKYYKSSKVDEDTFNEIRDYMTLNYSKYITEETTLQNLQILRKFRNWDNILLIAVRSMSIEQENISKYCNILEKHPSRLHCEISQISWDTLNLSSALARLSTEVPLSITNSKQNVTGCIIEEVPKLLKQRRKCIPNAQSVVNIILNGFLSRAIIIDTLASAREDSLYLCAETLRDNLFPNLLDNVFRLTPKWKTAQDIMARSFVPQLADSEKLARELPLYPGYQADVRSVRGFLDGPILKAIPPVPTGFGFIFCTNVFGSSHARCSQTRDERVSESYQNQIARFCVTDAKREALALSASMPNVSYLSKQALPDKHALAEEMPDTKLDTQFCREDIGKPKADRTVRAVASGPFSETNRTGVHKLCSFFK</sequence>
<gene>
    <name evidence="1" type="ORF">WN51_03306</name>
</gene>
<keyword evidence="2" id="KW-1185">Reference proteome</keyword>
<evidence type="ECO:0000313" key="1">
    <source>
        <dbReference type="EMBL" id="KOX70878.1"/>
    </source>
</evidence>
<organism evidence="1 2">
    <name type="scientific">Melipona quadrifasciata</name>
    <dbReference type="NCBI Taxonomy" id="166423"/>
    <lineage>
        <taxon>Eukaryota</taxon>
        <taxon>Metazoa</taxon>
        <taxon>Ecdysozoa</taxon>
        <taxon>Arthropoda</taxon>
        <taxon>Hexapoda</taxon>
        <taxon>Insecta</taxon>
        <taxon>Pterygota</taxon>
        <taxon>Neoptera</taxon>
        <taxon>Endopterygota</taxon>
        <taxon>Hymenoptera</taxon>
        <taxon>Apocrita</taxon>
        <taxon>Aculeata</taxon>
        <taxon>Apoidea</taxon>
        <taxon>Anthophila</taxon>
        <taxon>Apidae</taxon>
        <taxon>Melipona</taxon>
    </lineage>
</organism>
<evidence type="ECO:0000313" key="2">
    <source>
        <dbReference type="Proteomes" id="UP000053105"/>
    </source>
</evidence>
<dbReference type="AlphaFoldDB" id="A0A0N1ITB6"/>
<dbReference type="Proteomes" id="UP000053105">
    <property type="component" value="Unassembled WGS sequence"/>
</dbReference>
<dbReference type="STRING" id="166423.A0A0N1ITB6"/>
<protein>
    <submittedName>
        <fullName evidence="1">Uncharacterized protein</fullName>
    </submittedName>
</protein>
<dbReference type="OrthoDB" id="6108at2759"/>